<dbReference type="GeneID" id="95353846"/>
<reference evidence="4" key="2">
    <citation type="submission" date="2020-09" db="EMBL/GenBank/DDBJ databases">
        <authorList>
            <person name="Sun Q."/>
            <person name="Ohkuma M."/>
        </authorList>
    </citation>
    <scope>NUCLEOTIDE SEQUENCE</scope>
    <source>
        <strain evidence="4">JCM 4646</strain>
    </source>
</reference>
<dbReference type="SUPFAM" id="SSF48498">
    <property type="entry name" value="Tetracyclin repressor-like, C-terminal domain"/>
    <property type="match status" value="1"/>
</dbReference>
<feature type="domain" description="HTH-type transcriptional regulator MT1864/Rv1816-like C-terminal" evidence="3">
    <location>
        <begin position="84"/>
        <end position="185"/>
    </location>
</feature>
<dbReference type="Proteomes" id="UP000617734">
    <property type="component" value="Unassembled WGS sequence"/>
</dbReference>
<organism evidence="4 5">
    <name type="scientific">Kitasatospora indigofera</name>
    <dbReference type="NCBI Taxonomy" id="67307"/>
    <lineage>
        <taxon>Bacteria</taxon>
        <taxon>Bacillati</taxon>
        <taxon>Actinomycetota</taxon>
        <taxon>Actinomycetes</taxon>
        <taxon>Kitasatosporales</taxon>
        <taxon>Streptomycetaceae</taxon>
        <taxon>Kitasatospora</taxon>
    </lineage>
</organism>
<dbReference type="AlphaFoldDB" id="A0A919FTF6"/>
<accession>A0A919FTF6</accession>
<reference evidence="4" key="1">
    <citation type="journal article" date="2014" name="Int. J. Syst. Evol. Microbiol.">
        <title>Complete genome sequence of Corynebacterium casei LMG S-19264T (=DSM 44701T), isolated from a smear-ripened cheese.</title>
        <authorList>
            <consortium name="US DOE Joint Genome Institute (JGI-PGF)"/>
            <person name="Walter F."/>
            <person name="Albersmeier A."/>
            <person name="Kalinowski J."/>
            <person name="Ruckert C."/>
        </authorList>
    </citation>
    <scope>NUCLEOTIDE SEQUENCE</scope>
    <source>
        <strain evidence="4">JCM 4646</strain>
    </source>
</reference>
<evidence type="ECO:0000256" key="2">
    <source>
        <dbReference type="ARBA" id="ARBA00023163"/>
    </source>
</evidence>
<evidence type="ECO:0000313" key="4">
    <source>
        <dbReference type="EMBL" id="GHH72023.1"/>
    </source>
</evidence>
<evidence type="ECO:0000259" key="3">
    <source>
        <dbReference type="Pfam" id="PF13305"/>
    </source>
</evidence>
<dbReference type="Pfam" id="PF13305">
    <property type="entry name" value="TetR_C_33"/>
    <property type="match status" value="1"/>
</dbReference>
<keyword evidence="5" id="KW-1185">Reference proteome</keyword>
<dbReference type="RefSeq" id="WP_190211707.1">
    <property type="nucleotide sequence ID" value="NZ_BNBO01000017.1"/>
</dbReference>
<evidence type="ECO:0000256" key="1">
    <source>
        <dbReference type="ARBA" id="ARBA00023015"/>
    </source>
</evidence>
<dbReference type="InterPro" id="IPR009057">
    <property type="entry name" value="Homeodomain-like_sf"/>
</dbReference>
<keyword evidence="2" id="KW-0804">Transcription</keyword>
<keyword evidence="1" id="KW-0805">Transcription regulation</keyword>
<dbReference type="EMBL" id="BNBO01000017">
    <property type="protein sequence ID" value="GHH72023.1"/>
    <property type="molecule type" value="Genomic_DNA"/>
</dbReference>
<comment type="caution">
    <text evidence="4">The sequence shown here is derived from an EMBL/GenBank/DDBJ whole genome shotgun (WGS) entry which is preliminary data.</text>
</comment>
<dbReference type="SUPFAM" id="SSF46689">
    <property type="entry name" value="Homeodomain-like"/>
    <property type="match status" value="1"/>
</dbReference>
<dbReference type="Gene3D" id="1.10.357.10">
    <property type="entry name" value="Tetracycline Repressor, domain 2"/>
    <property type="match status" value="1"/>
</dbReference>
<protein>
    <submittedName>
        <fullName evidence="4">TetR family transcriptional regulator</fullName>
    </submittedName>
</protein>
<dbReference type="InterPro" id="IPR036271">
    <property type="entry name" value="Tet_transcr_reg_TetR-rel_C_sf"/>
</dbReference>
<dbReference type="Gene3D" id="1.10.10.60">
    <property type="entry name" value="Homeodomain-like"/>
    <property type="match status" value="1"/>
</dbReference>
<dbReference type="InterPro" id="IPR025996">
    <property type="entry name" value="MT1864/Rv1816-like_C"/>
</dbReference>
<gene>
    <name evidence="4" type="ORF">GCM10018781_34210</name>
</gene>
<evidence type="ECO:0000313" key="5">
    <source>
        <dbReference type="Proteomes" id="UP000617734"/>
    </source>
</evidence>
<name>A0A919FTF6_9ACTN</name>
<proteinExistence type="predicted"/>
<sequence>MTGRAALTPARVVATALLVLDDGGPAALTLTSVAGRAGVAVPSLYKHVPGGLPDLRALVRLQVRAELTAALWRSVRGLGGDDAVAALLGAYRAYALGHPHRYAVLTTDGEVSDRAAPAAAGAVGGPAEGGSDVFAAALAGYGLAGEELLHAARCLRAVAHGFASLETTGGFGPAADAGATHARLTTLLSWGLRPSQAFLTGSRAWVAA</sequence>